<proteinExistence type="predicted"/>
<keyword evidence="3" id="KW-0808">Transferase</keyword>
<evidence type="ECO:0000313" key="3">
    <source>
        <dbReference type="EMBL" id="SUK61729.1"/>
    </source>
</evidence>
<dbReference type="EC" id="2.7.1.-" evidence="3"/>
<accession>A0A380DZT6</accession>
<feature type="domain" description="PTS EIIA type-2" evidence="2">
    <location>
        <begin position="13"/>
        <end position="112"/>
    </location>
</feature>
<dbReference type="PROSITE" id="PS51094">
    <property type="entry name" value="PTS_EIIA_TYPE_2"/>
    <property type="match status" value="1"/>
</dbReference>
<evidence type="ECO:0000313" key="4">
    <source>
        <dbReference type="Proteomes" id="UP000255091"/>
    </source>
</evidence>
<dbReference type="Proteomes" id="UP000255091">
    <property type="component" value="Unassembled WGS sequence"/>
</dbReference>
<protein>
    <submittedName>
        <fullName evidence="3">Activator of the mannose operon (Transcriptional antiterminator), BglG family</fullName>
        <ecNumber evidence="3">2.7.1.-</ecNumber>
    </submittedName>
</protein>
<dbReference type="PROSITE" id="PS00372">
    <property type="entry name" value="PTS_EIIA_TYPE_2_HIS"/>
    <property type="match status" value="1"/>
</dbReference>
<dbReference type="SUPFAM" id="SSF55804">
    <property type="entry name" value="Phoshotransferase/anion transport protein"/>
    <property type="match status" value="1"/>
</dbReference>
<dbReference type="PANTHER" id="PTHR30185">
    <property type="entry name" value="CRYPTIC BETA-GLUCOSIDE BGL OPERON ANTITERMINATOR"/>
    <property type="match status" value="1"/>
</dbReference>
<name>A0A380DZT6_STAAU</name>
<reference evidence="3 4" key="1">
    <citation type="submission" date="2018-06" db="EMBL/GenBank/DDBJ databases">
        <authorList>
            <consortium name="Pathogen Informatics"/>
            <person name="Doyle S."/>
        </authorList>
    </citation>
    <scope>NUCLEOTIDE SEQUENCE [LARGE SCALE GENOMIC DNA]</scope>
    <source>
        <strain evidence="3 4">NCTC6133</strain>
    </source>
</reference>
<evidence type="ECO:0000256" key="1">
    <source>
        <dbReference type="ARBA" id="ARBA00011798"/>
    </source>
</evidence>
<organism evidence="3 4">
    <name type="scientific">Staphylococcus aureus</name>
    <dbReference type="NCBI Taxonomy" id="1280"/>
    <lineage>
        <taxon>Bacteria</taxon>
        <taxon>Bacillati</taxon>
        <taxon>Bacillota</taxon>
        <taxon>Bacilli</taxon>
        <taxon>Bacillales</taxon>
        <taxon>Staphylococcaceae</taxon>
        <taxon>Staphylococcus</taxon>
    </lineage>
</organism>
<dbReference type="InterPro" id="IPR016152">
    <property type="entry name" value="PTrfase/Anion_transptr"/>
</dbReference>
<dbReference type="PANTHER" id="PTHR30185:SF12">
    <property type="entry name" value="TRANSCRIPTIONAL REGULATOR MANR"/>
    <property type="match status" value="1"/>
</dbReference>
<dbReference type="InterPro" id="IPR050661">
    <property type="entry name" value="BglG_antiterminators"/>
</dbReference>
<comment type="subunit">
    <text evidence="1">Homodimer or homotrimer. Seems to be a monomer when not phosphorylated.</text>
</comment>
<dbReference type="GO" id="GO:0016740">
    <property type="term" value="F:transferase activity"/>
    <property type="evidence" value="ECO:0007669"/>
    <property type="project" value="UniProtKB-KW"/>
</dbReference>
<dbReference type="EMBL" id="UHAP01000001">
    <property type="protein sequence ID" value="SUK61729.1"/>
    <property type="molecule type" value="Genomic_DNA"/>
</dbReference>
<dbReference type="Pfam" id="PF00359">
    <property type="entry name" value="PTS_EIIA_2"/>
    <property type="match status" value="1"/>
</dbReference>
<evidence type="ECO:0000259" key="2">
    <source>
        <dbReference type="PROSITE" id="PS51094"/>
    </source>
</evidence>
<sequence length="112" mass="12833">MKQKQNPVQAHHHMDTVNFLVVNTEQKPRHTVQIFEEAQKILQAHHAIVEGYIESALEREKSSSTYIGNFMAIPHGDPEKVLQSHVLIFRTKDVFSLATTRCQTCLFLSDFA</sequence>
<dbReference type="AlphaFoldDB" id="A0A380DZT6"/>
<dbReference type="Gene3D" id="3.40.930.10">
    <property type="entry name" value="Mannitol-specific EII, Chain A"/>
    <property type="match status" value="1"/>
</dbReference>
<dbReference type="InterPro" id="IPR002178">
    <property type="entry name" value="PTS_EIIA_type-2_dom"/>
</dbReference>
<gene>
    <name evidence="3" type="primary">mtlF_4</name>
    <name evidence="3" type="ORF">NCTC6133_03568</name>
</gene>